<evidence type="ECO:0000313" key="1">
    <source>
        <dbReference type="EMBL" id="CEK68312.1"/>
    </source>
</evidence>
<name>A0A0B6ZIW5_9EUPU</name>
<reference evidence="1" key="1">
    <citation type="submission" date="2014-12" db="EMBL/GenBank/DDBJ databases">
        <title>Insight into the proteome of Arion vulgaris.</title>
        <authorList>
            <person name="Aradska J."/>
            <person name="Bulat T."/>
            <person name="Smidak R."/>
            <person name="Sarate P."/>
            <person name="Gangsoo J."/>
            <person name="Sialana F."/>
            <person name="Bilban M."/>
            <person name="Lubec G."/>
        </authorList>
    </citation>
    <scope>NUCLEOTIDE SEQUENCE</scope>
    <source>
        <tissue evidence="1">Skin</tissue>
    </source>
</reference>
<feature type="non-terminal residue" evidence="1">
    <location>
        <position position="1"/>
    </location>
</feature>
<sequence>GYFTDAISNAEPPQLFSEISEDSFSKLEVDRAIQGIVSDSSLDLVSKFEFLAAHLTGHQDRELGTAGDKQDKLLGGTSNVENVMIFESRSTAS</sequence>
<proteinExistence type="predicted"/>
<gene>
    <name evidence="1" type="primary">ORF65882</name>
</gene>
<dbReference type="AlphaFoldDB" id="A0A0B6ZIW5"/>
<dbReference type="EMBL" id="HACG01021447">
    <property type="protein sequence ID" value="CEK68312.1"/>
    <property type="molecule type" value="Transcribed_RNA"/>
</dbReference>
<protein>
    <submittedName>
        <fullName evidence="1">Uncharacterized protein</fullName>
    </submittedName>
</protein>
<accession>A0A0B6ZIW5</accession>
<organism evidence="1">
    <name type="scientific">Arion vulgaris</name>
    <dbReference type="NCBI Taxonomy" id="1028688"/>
    <lineage>
        <taxon>Eukaryota</taxon>
        <taxon>Metazoa</taxon>
        <taxon>Spiralia</taxon>
        <taxon>Lophotrochozoa</taxon>
        <taxon>Mollusca</taxon>
        <taxon>Gastropoda</taxon>
        <taxon>Heterobranchia</taxon>
        <taxon>Euthyneura</taxon>
        <taxon>Panpulmonata</taxon>
        <taxon>Eupulmonata</taxon>
        <taxon>Stylommatophora</taxon>
        <taxon>Helicina</taxon>
        <taxon>Arionoidea</taxon>
        <taxon>Arionidae</taxon>
        <taxon>Arion</taxon>
    </lineage>
</organism>